<accession>A0A085M1Z0</accession>
<organism evidence="1 2">
    <name type="scientific">Trichuris suis</name>
    <name type="common">pig whipworm</name>
    <dbReference type="NCBI Taxonomy" id="68888"/>
    <lineage>
        <taxon>Eukaryota</taxon>
        <taxon>Metazoa</taxon>
        <taxon>Ecdysozoa</taxon>
        <taxon>Nematoda</taxon>
        <taxon>Enoplea</taxon>
        <taxon>Dorylaimia</taxon>
        <taxon>Trichinellida</taxon>
        <taxon>Trichuridae</taxon>
        <taxon>Trichuris</taxon>
    </lineage>
</organism>
<sequence>MESRNRIDSSTRRITFATVAGDGRTEVFPAKCHRAHLIAPRQDQADGLPTTLSCRLLLVTRLLIFSLANKLASSMSTEPMCSKDATSGDPCREFAAQKHSPLKKQQSAFSQVNTIRMELPQFDFEDVDT</sequence>
<evidence type="ECO:0000313" key="2">
    <source>
        <dbReference type="Proteomes" id="UP000030764"/>
    </source>
</evidence>
<name>A0A085M1Z0_9BILA</name>
<dbReference type="EMBL" id="KL363241">
    <property type="protein sequence ID" value="KFD51236.1"/>
    <property type="molecule type" value="Genomic_DNA"/>
</dbReference>
<gene>
    <name evidence="1" type="ORF">M513_07836</name>
</gene>
<proteinExistence type="predicted"/>
<dbReference type="AlphaFoldDB" id="A0A085M1Z0"/>
<protein>
    <submittedName>
        <fullName evidence="1">Uncharacterized protein</fullName>
    </submittedName>
</protein>
<evidence type="ECO:0000313" key="1">
    <source>
        <dbReference type="EMBL" id="KFD51236.1"/>
    </source>
</evidence>
<keyword evidence="2" id="KW-1185">Reference proteome</keyword>
<reference evidence="1 2" key="1">
    <citation type="journal article" date="2014" name="Nat. Genet.">
        <title>Genome and transcriptome of the porcine whipworm Trichuris suis.</title>
        <authorList>
            <person name="Jex A.R."/>
            <person name="Nejsum P."/>
            <person name="Schwarz E.M."/>
            <person name="Hu L."/>
            <person name="Young N.D."/>
            <person name="Hall R.S."/>
            <person name="Korhonen P.K."/>
            <person name="Liao S."/>
            <person name="Thamsborg S."/>
            <person name="Xia J."/>
            <person name="Xu P."/>
            <person name="Wang S."/>
            <person name="Scheerlinck J.P."/>
            <person name="Hofmann A."/>
            <person name="Sternberg P.W."/>
            <person name="Wang J."/>
            <person name="Gasser R.B."/>
        </authorList>
    </citation>
    <scope>NUCLEOTIDE SEQUENCE [LARGE SCALE GENOMIC DNA]</scope>
    <source>
        <strain evidence="1">DCEP-RM93M</strain>
    </source>
</reference>
<dbReference type="Proteomes" id="UP000030764">
    <property type="component" value="Unassembled WGS sequence"/>
</dbReference>